<evidence type="ECO:0000313" key="3">
    <source>
        <dbReference type="Proteomes" id="UP000235728"/>
    </source>
</evidence>
<organism evidence="2 3">
    <name type="scientific">Beauveria bassiana</name>
    <name type="common">White muscardine disease fungus</name>
    <name type="synonym">Tritirachium shiotae</name>
    <dbReference type="NCBI Taxonomy" id="176275"/>
    <lineage>
        <taxon>Eukaryota</taxon>
        <taxon>Fungi</taxon>
        <taxon>Dikarya</taxon>
        <taxon>Ascomycota</taxon>
        <taxon>Pezizomycotina</taxon>
        <taxon>Sordariomycetes</taxon>
        <taxon>Hypocreomycetidae</taxon>
        <taxon>Hypocreales</taxon>
        <taxon>Cordycipitaceae</taxon>
        <taxon>Beauveria</taxon>
    </lineage>
</organism>
<accession>A0A2N6NWP1</accession>
<name>A0A2N6NWP1_BEABA</name>
<sequence>MAPPVASADLELVALAWEVVSGVAVDCAGELLAAISWSEDLGRRNIPVVCVEELAGPAAVWGESDEATTVALLIEMGSELAATPMAVATGSEDGEEARLTEEGKAPSLSPGMPALAAIAKLAVTNICKTRMAKNRMGSLTRQSEGRGGELEKSWLESHE</sequence>
<feature type="region of interest" description="Disordered" evidence="1">
    <location>
        <begin position="137"/>
        <end position="159"/>
    </location>
</feature>
<dbReference type="AlphaFoldDB" id="A0A2N6NWP1"/>
<evidence type="ECO:0000313" key="2">
    <source>
        <dbReference type="EMBL" id="PMB71694.1"/>
    </source>
</evidence>
<feature type="compositionally biased region" description="Basic and acidic residues" evidence="1">
    <location>
        <begin position="143"/>
        <end position="159"/>
    </location>
</feature>
<comment type="caution">
    <text evidence="2">The sequence shown here is derived from an EMBL/GenBank/DDBJ whole genome shotgun (WGS) entry which is preliminary data.</text>
</comment>
<dbReference type="Proteomes" id="UP000235728">
    <property type="component" value="Unassembled WGS sequence"/>
</dbReference>
<dbReference type="EMBL" id="MRVG01000002">
    <property type="protein sequence ID" value="PMB71694.1"/>
    <property type="molecule type" value="Genomic_DNA"/>
</dbReference>
<protein>
    <submittedName>
        <fullName evidence="2">Uncharacterized protein</fullName>
    </submittedName>
</protein>
<proteinExistence type="predicted"/>
<evidence type="ECO:0000256" key="1">
    <source>
        <dbReference type="SAM" id="MobiDB-lite"/>
    </source>
</evidence>
<reference evidence="2 3" key="1">
    <citation type="journal article" date="2016" name="Appl. Microbiol. Biotechnol.">
        <title>Characterization of T-DNA insertion mutants with decreased virulence in the entomopathogenic fungus Beauveria bassiana JEF-007.</title>
        <authorList>
            <person name="Kim S."/>
            <person name="Lee S.J."/>
            <person name="Nai Y.S."/>
            <person name="Yu J.S."/>
            <person name="Lee M.R."/>
            <person name="Yang Y.T."/>
            <person name="Kim J.S."/>
        </authorList>
    </citation>
    <scope>NUCLEOTIDE SEQUENCE [LARGE SCALE GENOMIC DNA]</scope>
    <source>
        <strain evidence="2 3">JEF-007</strain>
    </source>
</reference>
<gene>
    <name evidence="2" type="ORF">BM221_001790</name>
</gene>